<dbReference type="EMBL" id="SMTG01000004">
    <property type="protein sequence ID" value="TDK30949.1"/>
    <property type="molecule type" value="Genomic_DNA"/>
</dbReference>
<dbReference type="InterPro" id="IPR001584">
    <property type="entry name" value="Integrase_cat-core"/>
</dbReference>
<proteinExistence type="predicted"/>
<name>A0A4R5U8X7_9GAMM</name>
<comment type="caution">
    <text evidence="3">The sequence shown here is derived from an EMBL/GenBank/DDBJ whole genome shotgun (WGS) entry which is preliminary data.</text>
</comment>
<keyword evidence="4" id="KW-1185">Reference proteome</keyword>
<dbReference type="PROSITE" id="PS50994">
    <property type="entry name" value="INTEGRASE"/>
    <property type="match status" value="1"/>
</dbReference>
<dbReference type="GO" id="GO:0003676">
    <property type="term" value="F:nucleic acid binding"/>
    <property type="evidence" value="ECO:0007669"/>
    <property type="project" value="InterPro"/>
</dbReference>
<protein>
    <submittedName>
        <fullName evidence="3">Transposase</fullName>
    </submittedName>
</protein>
<dbReference type="Pfam" id="PF00665">
    <property type="entry name" value="rve"/>
    <property type="match status" value="1"/>
</dbReference>
<evidence type="ECO:0000259" key="2">
    <source>
        <dbReference type="PROSITE" id="PS50994"/>
    </source>
</evidence>
<dbReference type="RefSeq" id="WP_133394002.1">
    <property type="nucleotide sequence ID" value="NZ_SMTG01000004.1"/>
</dbReference>
<dbReference type="AlphaFoldDB" id="A0A4R5U8X7"/>
<feature type="region of interest" description="Disordered" evidence="1">
    <location>
        <begin position="737"/>
        <end position="800"/>
    </location>
</feature>
<dbReference type="Gene3D" id="3.30.420.10">
    <property type="entry name" value="Ribonuclease H-like superfamily/Ribonuclease H"/>
    <property type="match status" value="1"/>
</dbReference>
<evidence type="ECO:0000313" key="4">
    <source>
        <dbReference type="Proteomes" id="UP000295543"/>
    </source>
</evidence>
<organism evidence="3 4">
    <name type="scientific">Luteimonas terrae</name>
    <dbReference type="NCBI Taxonomy" id="1530191"/>
    <lineage>
        <taxon>Bacteria</taxon>
        <taxon>Pseudomonadati</taxon>
        <taxon>Pseudomonadota</taxon>
        <taxon>Gammaproteobacteria</taxon>
        <taxon>Lysobacterales</taxon>
        <taxon>Lysobacteraceae</taxon>
        <taxon>Luteimonas</taxon>
    </lineage>
</organism>
<feature type="domain" description="Integrase catalytic" evidence="2">
    <location>
        <begin position="433"/>
        <end position="634"/>
    </location>
</feature>
<gene>
    <name evidence="3" type="ORF">E2F49_11470</name>
</gene>
<dbReference type="SUPFAM" id="SSF53098">
    <property type="entry name" value="Ribonuclease H-like"/>
    <property type="match status" value="1"/>
</dbReference>
<dbReference type="Proteomes" id="UP000295543">
    <property type="component" value="Unassembled WGS sequence"/>
</dbReference>
<sequence>MVSGAERRQRRGGASNCEHAYEVLAQNLRSRDLPKAVSEEILSMCREPSRRVGDRALTNVITRFQSKKNGSPRLLESTTVELQLAYELERDSTVLAYFNQVACRRVERFVNNGKHHISTITVDFLIVREDSLTLVECKNEDRLEKLRESKPQEWIYANGMPLHRPLLKWAEERGLRYETWCPRYLDGIWLSNLEMMFGAAREEGVNGVTQHLIARIENQLRVSSKTIYELLQCIDKLTVQNIALLLWGSVLYGPERRIRISDTTRFHVFLNKEAAEEHELRVEKQALLDASPVTSWIANASTVDFSRAIERQKALLAAEDHGRALNRYEKRIKKKAPSLDLQDLATSFHKSGNRTRRISHGQIEILASVVKEDWEGGAVSTLSTLCSRVNHALAEAGCRPVSRTTIARAARKVKDETRALNIGGMRGFQSARTASDPRVRTLMAQATLESLQIDSTVADQFVLLYEDKPKLGKSTVYVAVDCNTKDYVGFAMGPGESDRNALGSILRDVVRRHGSLPGRLLVDRGPELTSKFVREIADRYGMSVSFAPTGSGRTKSFVETAFKRANNLIFDELPGSTRNDKKGRSVDGRFKGRATAALRMSRQVEIVESIILEEIPRITDDEGISPRDRFNEVDRPRGGIRISDDDEFMFWTSVPSTSQRIDPCRGLRLSTGTYVSNELLSAARRGQMVEARLDCEDPSLAWVRTTVGFVKAWNSEIYFANGLSLHEKKMMHFRRRTERATKRKEQPGQADSIRQGLAQAVKGELNEKKKIEVDGPRSDESKATVPPSRISIPYDEIGEV</sequence>
<evidence type="ECO:0000256" key="1">
    <source>
        <dbReference type="SAM" id="MobiDB-lite"/>
    </source>
</evidence>
<reference evidence="3 4" key="1">
    <citation type="submission" date="2019-03" db="EMBL/GenBank/DDBJ databases">
        <title>Luteimonas zhaokaii sp.nov., isolated from the rectal contents of Plateau pika in Yushu, Qinghai Province, China.</title>
        <authorList>
            <person name="Zhang G."/>
        </authorList>
    </citation>
    <scope>NUCLEOTIDE SEQUENCE [LARGE SCALE GENOMIC DNA]</scope>
    <source>
        <strain evidence="3 4">THG-MD21</strain>
    </source>
</reference>
<dbReference type="InterPro" id="IPR012337">
    <property type="entry name" value="RNaseH-like_sf"/>
</dbReference>
<evidence type="ECO:0000313" key="3">
    <source>
        <dbReference type="EMBL" id="TDK30949.1"/>
    </source>
</evidence>
<dbReference type="OrthoDB" id="5937921at2"/>
<dbReference type="InterPro" id="IPR036397">
    <property type="entry name" value="RNaseH_sf"/>
</dbReference>
<accession>A0A4R5U8X7</accession>
<dbReference type="GO" id="GO:0015074">
    <property type="term" value="P:DNA integration"/>
    <property type="evidence" value="ECO:0007669"/>
    <property type="project" value="InterPro"/>
</dbReference>
<feature type="compositionally biased region" description="Basic and acidic residues" evidence="1">
    <location>
        <begin position="764"/>
        <end position="782"/>
    </location>
</feature>